<feature type="compositionally biased region" description="Low complexity" evidence="1">
    <location>
        <begin position="43"/>
        <end position="57"/>
    </location>
</feature>
<proteinExistence type="predicted"/>
<sequence length="96" mass="9476">MADVSVRFQVAGDSEIVLNLGTAEAVRLVEAIMRKVAEAVGGPALGNNGMGNPAMGGPSIGGGSLGNNGMGGTQRAAVGSSWPEMPQSGNGLPPTR</sequence>
<feature type="compositionally biased region" description="Gly residues" evidence="1">
    <location>
        <begin position="58"/>
        <end position="72"/>
    </location>
</feature>
<name>A0ABT0JX77_9ACTN</name>
<organism evidence="2 3">
    <name type="scientific">Frankia umida</name>
    <dbReference type="NCBI Taxonomy" id="573489"/>
    <lineage>
        <taxon>Bacteria</taxon>
        <taxon>Bacillati</taxon>
        <taxon>Actinomycetota</taxon>
        <taxon>Actinomycetes</taxon>
        <taxon>Frankiales</taxon>
        <taxon>Frankiaceae</taxon>
        <taxon>Frankia</taxon>
    </lineage>
</organism>
<protein>
    <submittedName>
        <fullName evidence="2">Uncharacterized protein</fullName>
    </submittedName>
</protein>
<reference evidence="2 3" key="1">
    <citation type="submission" date="2022-04" db="EMBL/GenBank/DDBJ databases">
        <title>Genome diversity in the genus Frankia.</title>
        <authorList>
            <person name="Carlos-Shanley C."/>
            <person name="Hahn D."/>
        </authorList>
    </citation>
    <scope>NUCLEOTIDE SEQUENCE [LARGE SCALE GENOMIC DNA]</scope>
    <source>
        <strain evidence="2 3">Ag45/Mut15</strain>
    </source>
</reference>
<accession>A0ABT0JX77</accession>
<comment type="caution">
    <text evidence="2">The sequence shown here is derived from an EMBL/GenBank/DDBJ whole genome shotgun (WGS) entry which is preliminary data.</text>
</comment>
<keyword evidence="3" id="KW-1185">Reference proteome</keyword>
<evidence type="ECO:0000313" key="3">
    <source>
        <dbReference type="Proteomes" id="UP001201873"/>
    </source>
</evidence>
<evidence type="ECO:0000256" key="1">
    <source>
        <dbReference type="SAM" id="MobiDB-lite"/>
    </source>
</evidence>
<dbReference type="RefSeq" id="WP_248824383.1">
    <property type="nucleotide sequence ID" value="NZ_JALKFT010000007.1"/>
</dbReference>
<gene>
    <name evidence="2" type="ORF">MXD59_09595</name>
</gene>
<dbReference type="EMBL" id="JALKFT010000007">
    <property type="protein sequence ID" value="MCK9876025.1"/>
    <property type="molecule type" value="Genomic_DNA"/>
</dbReference>
<dbReference type="Proteomes" id="UP001201873">
    <property type="component" value="Unassembled WGS sequence"/>
</dbReference>
<feature type="region of interest" description="Disordered" evidence="1">
    <location>
        <begin position="43"/>
        <end position="96"/>
    </location>
</feature>
<evidence type="ECO:0000313" key="2">
    <source>
        <dbReference type="EMBL" id="MCK9876025.1"/>
    </source>
</evidence>